<dbReference type="SUPFAM" id="SSF53659">
    <property type="entry name" value="Isocitrate/Isopropylmalate dehydrogenase-like"/>
    <property type="match status" value="1"/>
</dbReference>
<dbReference type="InterPro" id="IPR005255">
    <property type="entry name" value="PdxA_fam"/>
</dbReference>
<evidence type="ECO:0000256" key="1">
    <source>
        <dbReference type="ARBA" id="ARBA00022723"/>
    </source>
</evidence>
<name>A0A6B1FY24_9CHLR</name>
<keyword evidence="1" id="KW-0479">Metal-binding</keyword>
<evidence type="ECO:0000313" key="4">
    <source>
        <dbReference type="EMBL" id="MYH62452.1"/>
    </source>
</evidence>
<dbReference type="PANTHER" id="PTHR30004:SF3">
    <property type="entry name" value="4-HYDROXYTHREONINE-4-PHOSPHATE DEHYDROGENASE 2-RELATED"/>
    <property type="match status" value="1"/>
</dbReference>
<keyword evidence="2" id="KW-0560">Oxidoreductase</keyword>
<dbReference type="Gene3D" id="3.40.718.10">
    <property type="entry name" value="Isopropylmalate Dehydrogenase"/>
    <property type="match status" value="1"/>
</dbReference>
<protein>
    <submittedName>
        <fullName evidence="4">4-hydroxythreonine-4-phosphate dehydrogenase PdxA</fullName>
    </submittedName>
</protein>
<proteinExistence type="predicted"/>
<dbReference type="GO" id="GO:0016491">
    <property type="term" value="F:oxidoreductase activity"/>
    <property type="evidence" value="ECO:0007669"/>
    <property type="project" value="UniProtKB-KW"/>
</dbReference>
<evidence type="ECO:0000256" key="2">
    <source>
        <dbReference type="ARBA" id="ARBA00023002"/>
    </source>
</evidence>
<comment type="caution">
    <text evidence="4">The sequence shown here is derived from an EMBL/GenBank/DDBJ whole genome shotgun (WGS) entry which is preliminary data.</text>
</comment>
<dbReference type="GO" id="GO:0051287">
    <property type="term" value="F:NAD binding"/>
    <property type="evidence" value="ECO:0007669"/>
    <property type="project" value="InterPro"/>
</dbReference>
<dbReference type="AlphaFoldDB" id="A0A6B1FY24"/>
<reference evidence="4" key="1">
    <citation type="submission" date="2019-09" db="EMBL/GenBank/DDBJ databases">
        <title>Characterisation of the sponge microbiome using genome-centric metagenomics.</title>
        <authorList>
            <person name="Engelberts J.P."/>
            <person name="Robbins S.J."/>
            <person name="De Goeij J.M."/>
            <person name="Aranda M."/>
            <person name="Bell S.C."/>
            <person name="Webster N.S."/>
        </authorList>
    </citation>
    <scope>NUCLEOTIDE SEQUENCE</scope>
    <source>
        <strain evidence="4">SB0675_bin_29</strain>
    </source>
</reference>
<gene>
    <name evidence="4" type="ORF">F4148_12085</name>
</gene>
<dbReference type="GO" id="GO:0046872">
    <property type="term" value="F:metal ion binding"/>
    <property type="evidence" value="ECO:0007669"/>
    <property type="project" value="UniProtKB-KW"/>
</dbReference>
<dbReference type="EMBL" id="VYDA01000435">
    <property type="protein sequence ID" value="MYH62452.1"/>
    <property type="molecule type" value="Genomic_DNA"/>
</dbReference>
<dbReference type="Pfam" id="PF04166">
    <property type="entry name" value="PdxA"/>
    <property type="match status" value="1"/>
</dbReference>
<accession>A0A6B1FY24</accession>
<sequence length="356" mass="37728">MTPSPATPTRSSRLALLLGDPCGIGPEIVARVLAEEPEPDKTTTSYDGVNVIVIGEPWILDWGAQCAGLSLELPHYNSPEDLPTAAPGPVLLTGPSFSQEEHTPGRMNPAAGRYVLQSLDYAANLARTGLIDGITYASLNKQAMHAAGSRHEDELRYFADRLGVSGHVGEVNTLDGLYTSRVTSHIPLRAVYEHISVAEILPAIRLIHHTIRRSGLPSPRLAVAGLNPHAGEGGLFGSEEIDVIRPAVAAAQEEDIAASGPYPPDTVFLRASRGEFDGVVTMYHDQGQIAMKLLGFERGVTVHAGLSTPITTPAHGTAFDIVGKGVASPQALKQALKLCAQMLTPGPFNPPAQRST</sequence>
<keyword evidence="3" id="KW-0520">NAD</keyword>
<dbReference type="PANTHER" id="PTHR30004">
    <property type="entry name" value="4-HYDROXYTHREONINE-4-PHOSPHATE DEHYDROGENASE"/>
    <property type="match status" value="1"/>
</dbReference>
<organism evidence="4">
    <name type="scientific">Caldilineaceae bacterium SB0675_bin_29</name>
    <dbReference type="NCBI Taxonomy" id="2605266"/>
    <lineage>
        <taxon>Bacteria</taxon>
        <taxon>Bacillati</taxon>
        <taxon>Chloroflexota</taxon>
        <taxon>Caldilineae</taxon>
        <taxon>Caldilineales</taxon>
        <taxon>Caldilineaceae</taxon>
    </lineage>
</organism>
<evidence type="ECO:0000256" key="3">
    <source>
        <dbReference type="ARBA" id="ARBA00023027"/>
    </source>
</evidence>